<dbReference type="PANTHER" id="PTHR24148">
    <property type="entry name" value="ANKYRIN REPEAT DOMAIN-CONTAINING PROTEIN 39 HOMOLOG-RELATED"/>
    <property type="match status" value="1"/>
</dbReference>
<accession>A0A7R7VSD7</accession>
<proteinExistence type="predicted"/>
<dbReference type="KEGG" id="ache:ACHE_51135S"/>
<keyword evidence="2" id="KW-1185">Reference proteome</keyword>
<dbReference type="AlphaFoldDB" id="A0A7R7VSD7"/>
<dbReference type="GeneID" id="66984295"/>
<evidence type="ECO:0000313" key="1">
    <source>
        <dbReference type="EMBL" id="BCR89937.1"/>
    </source>
</evidence>
<organism evidence="1 2">
    <name type="scientific">Aspergillus chevalieri</name>
    <name type="common">Eurotium chevalieri</name>
    <dbReference type="NCBI Taxonomy" id="182096"/>
    <lineage>
        <taxon>Eukaryota</taxon>
        <taxon>Fungi</taxon>
        <taxon>Dikarya</taxon>
        <taxon>Ascomycota</taxon>
        <taxon>Pezizomycotina</taxon>
        <taxon>Eurotiomycetes</taxon>
        <taxon>Eurotiomycetidae</taxon>
        <taxon>Eurotiales</taxon>
        <taxon>Aspergillaceae</taxon>
        <taxon>Aspergillus</taxon>
        <taxon>Aspergillus subgen. Aspergillus</taxon>
    </lineage>
</organism>
<evidence type="ECO:0008006" key="3">
    <source>
        <dbReference type="Google" id="ProtNLM"/>
    </source>
</evidence>
<reference evidence="1" key="1">
    <citation type="submission" date="2021-01" db="EMBL/GenBank/DDBJ databases">
        <authorList>
            <consortium name="Aspergillus chevalieri M1 genome sequencing consortium"/>
            <person name="Kazuki M."/>
            <person name="Futagami T."/>
        </authorList>
    </citation>
    <scope>NUCLEOTIDE SEQUENCE</scope>
    <source>
        <strain evidence="1">M1</strain>
    </source>
</reference>
<sequence length="426" mass="48103">MDFDGVQAYTLTEVQQRTSNNLNIRDMCLKHLTETQSIEPASTWNSPLSLPVVVAITWSSKATDPRDSIYGLLGIARHDPGLDVIADYKWPAEELFIEFARRFMEGSPKEPIQEWKSGICKYFDSLEGLPYLQRPFTSAIQPELPSWVADFNSPLVMNRLWSPDFSAGTMNGPPKIIPSSNPLMLHLKGICCDYAVHVEPRVFEPDQYGVSIRNWIGMMKRMSPAYVATGEARIEAFWRTLMTNRQHHSSQKPGDETKKSFKIMVGTLMALVLDGPGSKDDPGLRNDYSELQVSDISESLPSFDEIKEISDEVIKSNPESPESEKLIDLSFMRTETSKLACSMRQYYTARTLFTTKYGYLDLAPLTICPGDEVWIIPGARVPFILRKLPNDDSERRTVVCEVYVHGIMHGEVVLDHHGEFSPAEVV</sequence>
<dbReference type="Proteomes" id="UP000637239">
    <property type="component" value="Chromosome 5"/>
</dbReference>
<dbReference type="RefSeq" id="XP_043138459.1">
    <property type="nucleotide sequence ID" value="XM_043280928.1"/>
</dbReference>
<gene>
    <name evidence="1" type="ORF">ACHE_51135S</name>
</gene>
<name>A0A7R7VSD7_ASPCH</name>
<dbReference type="EMBL" id="AP024420">
    <property type="protein sequence ID" value="BCR89937.1"/>
    <property type="molecule type" value="Genomic_DNA"/>
</dbReference>
<evidence type="ECO:0000313" key="2">
    <source>
        <dbReference type="Proteomes" id="UP000637239"/>
    </source>
</evidence>
<dbReference type="InterPro" id="IPR052895">
    <property type="entry name" value="HetReg/Transcr_Mod"/>
</dbReference>
<dbReference type="PANTHER" id="PTHR24148:SF73">
    <property type="entry name" value="HET DOMAIN PROTEIN (AFU_ORTHOLOGUE AFUA_8G01020)"/>
    <property type="match status" value="1"/>
</dbReference>
<reference evidence="1" key="2">
    <citation type="submission" date="2021-02" db="EMBL/GenBank/DDBJ databases">
        <title>Aspergillus chevalieri M1 genome sequence.</title>
        <authorList>
            <person name="Kadooka C."/>
            <person name="Mori K."/>
            <person name="Futagami T."/>
        </authorList>
    </citation>
    <scope>NUCLEOTIDE SEQUENCE</scope>
    <source>
        <strain evidence="1">M1</strain>
    </source>
</reference>
<dbReference type="Pfam" id="PF26639">
    <property type="entry name" value="Het-6_barrel"/>
    <property type="match status" value="1"/>
</dbReference>
<protein>
    <recommendedName>
        <fullName evidence="3">Heterokaryon incompatibility domain-containing protein</fullName>
    </recommendedName>
</protein>